<comment type="similarity">
    <text evidence="2">Belongs to the ABC transporter superfamily.</text>
</comment>
<dbReference type="InterPro" id="IPR027417">
    <property type="entry name" value="P-loop_NTPase"/>
</dbReference>
<dbReference type="Proteomes" id="UP001208567">
    <property type="component" value="Unassembled WGS sequence"/>
</dbReference>
<dbReference type="InterPro" id="IPR017871">
    <property type="entry name" value="ABC_transporter-like_CS"/>
</dbReference>
<keyword evidence="3" id="KW-0813">Transport</keyword>
<evidence type="ECO:0000256" key="7">
    <source>
        <dbReference type="ARBA" id="ARBA00023136"/>
    </source>
</evidence>
<keyword evidence="10" id="KW-1185">Reference proteome</keyword>
<evidence type="ECO:0000256" key="6">
    <source>
        <dbReference type="ARBA" id="ARBA00022840"/>
    </source>
</evidence>
<evidence type="ECO:0000259" key="8">
    <source>
        <dbReference type="PROSITE" id="PS50893"/>
    </source>
</evidence>
<dbReference type="InterPro" id="IPR013563">
    <property type="entry name" value="Oligopep_ABC_C"/>
</dbReference>
<keyword evidence="6 9" id="KW-0067">ATP-binding</keyword>
<dbReference type="InterPro" id="IPR003593">
    <property type="entry name" value="AAA+_ATPase"/>
</dbReference>
<feature type="domain" description="ABC transporter" evidence="8">
    <location>
        <begin position="25"/>
        <end position="276"/>
    </location>
</feature>
<dbReference type="PANTHER" id="PTHR43297:SF2">
    <property type="entry name" value="DIPEPTIDE TRANSPORT ATP-BINDING PROTEIN DPPD"/>
    <property type="match status" value="1"/>
</dbReference>
<evidence type="ECO:0000313" key="10">
    <source>
        <dbReference type="Proteomes" id="UP001208567"/>
    </source>
</evidence>
<dbReference type="Pfam" id="PF08352">
    <property type="entry name" value="oligo_HPY"/>
    <property type="match status" value="1"/>
</dbReference>
<keyword evidence="5" id="KW-0547">Nucleotide-binding</keyword>
<evidence type="ECO:0000256" key="5">
    <source>
        <dbReference type="ARBA" id="ARBA00022741"/>
    </source>
</evidence>
<dbReference type="PANTHER" id="PTHR43297">
    <property type="entry name" value="OLIGOPEPTIDE TRANSPORT ATP-BINDING PROTEIN APPD"/>
    <property type="match status" value="1"/>
</dbReference>
<reference evidence="9 10" key="1">
    <citation type="journal article" date="2024" name="Int. J. Syst. Evol. Microbiol.">
        <title>Clostridium omnivorum sp. nov., isolated from anoxic soil under the treatment of reductive soil disinfestation.</title>
        <authorList>
            <person name="Ueki A."/>
            <person name="Tonouchi A."/>
            <person name="Kaku N."/>
            <person name="Honma S."/>
            <person name="Ueki K."/>
        </authorList>
    </citation>
    <scope>NUCLEOTIDE SEQUENCE [LARGE SCALE GENOMIC DNA]</scope>
    <source>
        <strain evidence="9 10">E14</strain>
    </source>
</reference>
<organism evidence="9 10">
    <name type="scientific">Clostridium omnivorum</name>
    <dbReference type="NCBI Taxonomy" id="1604902"/>
    <lineage>
        <taxon>Bacteria</taxon>
        <taxon>Bacillati</taxon>
        <taxon>Bacillota</taxon>
        <taxon>Clostridia</taxon>
        <taxon>Eubacteriales</taxon>
        <taxon>Clostridiaceae</taxon>
        <taxon>Clostridium</taxon>
    </lineage>
</organism>
<comment type="subcellular location">
    <subcellularLocation>
        <location evidence="1">Cell membrane</location>
        <topology evidence="1">Peripheral membrane protein</topology>
    </subcellularLocation>
</comment>
<dbReference type="Gene3D" id="3.40.50.300">
    <property type="entry name" value="P-loop containing nucleotide triphosphate hydrolases"/>
    <property type="match status" value="1"/>
</dbReference>
<proteinExistence type="inferred from homology"/>
<dbReference type="InterPro" id="IPR003439">
    <property type="entry name" value="ABC_transporter-like_ATP-bd"/>
</dbReference>
<dbReference type="PROSITE" id="PS00211">
    <property type="entry name" value="ABC_TRANSPORTER_1"/>
    <property type="match status" value="1"/>
</dbReference>
<comment type="caution">
    <text evidence="9">The sequence shown here is derived from an EMBL/GenBank/DDBJ whole genome shotgun (WGS) entry which is preliminary data.</text>
</comment>
<evidence type="ECO:0000313" key="9">
    <source>
        <dbReference type="EMBL" id="GLC29298.1"/>
    </source>
</evidence>
<dbReference type="CDD" id="cd03257">
    <property type="entry name" value="ABC_NikE_OppD_transporters"/>
    <property type="match status" value="1"/>
</dbReference>
<dbReference type="GO" id="GO:0005524">
    <property type="term" value="F:ATP binding"/>
    <property type="evidence" value="ECO:0007669"/>
    <property type="project" value="UniProtKB-KW"/>
</dbReference>
<evidence type="ECO:0000256" key="4">
    <source>
        <dbReference type="ARBA" id="ARBA00022475"/>
    </source>
</evidence>
<evidence type="ECO:0000256" key="2">
    <source>
        <dbReference type="ARBA" id="ARBA00005417"/>
    </source>
</evidence>
<protein>
    <submittedName>
        <fullName evidence="9">Dipeptide/oligopeptide/nickel ABC transporter ATP-binding protein</fullName>
    </submittedName>
</protein>
<dbReference type="RefSeq" id="WP_264848589.1">
    <property type="nucleotide sequence ID" value="NZ_BRXR01000001.1"/>
</dbReference>
<dbReference type="PROSITE" id="PS50893">
    <property type="entry name" value="ABC_TRANSPORTER_2"/>
    <property type="match status" value="1"/>
</dbReference>
<name>A0ABQ5N271_9CLOT</name>
<keyword evidence="4" id="KW-1003">Cell membrane</keyword>
<dbReference type="EMBL" id="BRXR01000001">
    <property type="protein sequence ID" value="GLC29298.1"/>
    <property type="molecule type" value="Genomic_DNA"/>
</dbReference>
<dbReference type="NCBIfam" id="TIGR01727">
    <property type="entry name" value="oligo_HPY"/>
    <property type="match status" value="1"/>
</dbReference>
<dbReference type="SMART" id="SM00382">
    <property type="entry name" value="AAA"/>
    <property type="match status" value="1"/>
</dbReference>
<sequence length="340" mass="38279">MENNEKLQKNINEELEKKRKSKDLVEFKNLKTHFFTEDGIVKAVNDVSFKIKEGETVGVVGESGCGKSVTAMSLMRLIPNPPGRIVAGEILFEGRNVLNLSDSEMREIRGNEISVIFQEPMTSLNPVFTIGEQIEEVIILHQNLSKVEARKKAIEMLKLVGIPRAEEVVDSYPHELSGGMRQRAMIAMAVSCNPKLLIADEPTTALDVTIQAQILDIMKNLKDKLNTSIMLITHDLGVIAEMADYVIVMYAGKVVEEAPVIELFKNPMHPYTVGLLNSKPILNKDRERLYSIPGQVPNPIGMPENCYFSERCEKCLKLCKEKQPRLKQVSENHKVACWLY</sequence>
<dbReference type="Pfam" id="PF00005">
    <property type="entry name" value="ABC_tran"/>
    <property type="match status" value="1"/>
</dbReference>
<evidence type="ECO:0000256" key="3">
    <source>
        <dbReference type="ARBA" id="ARBA00022448"/>
    </source>
</evidence>
<accession>A0ABQ5N271</accession>
<gene>
    <name evidence="9" type="primary">appD_2</name>
    <name evidence="9" type="ORF">bsdE14_07080</name>
</gene>
<keyword evidence="7" id="KW-0472">Membrane</keyword>
<dbReference type="SUPFAM" id="SSF52540">
    <property type="entry name" value="P-loop containing nucleoside triphosphate hydrolases"/>
    <property type="match status" value="1"/>
</dbReference>
<dbReference type="InterPro" id="IPR050388">
    <property type="entry name" value="ABC_Ni/Peptide_Import"/>
</dbReference>
<evidence type="ECO:0000256" key="1">
    <source>
        <dbReference type="ARBA" id="ARBA00004202"/>
    </source>
</evidence>